<dbReference type="EMBL" id="NLAX01000010">
    <property type="protein sequence ID" value="PKS09045.1"/>
    <property type="molecule type" value="Genomic_DNA"/>
</dbReference>
<dbReference type="FunCoup" id="A0A2N3N9D6">
    <property type="interactions" value="347"/>
</dbReference>
<dbReference type="InterPro" id="IPR000223">
    <property type="entry name" value="Pept_S26A_signal_pept_1"/>
</dbReference>
<dbReference type="Pfam" id="PF10502">
    <property type="entry name" value="Peptidase_S26"/>
    <property type="match status" value="1"/>
</dbReference>
<keyword evidence="7" id="KW-0378">Hydrolase</keyword>
<dbReference type="SUPFAM" id="SSF51306">
    <property type="entry name" value="LexA/Signal peptidase"/>
    <property type="match status" value="1"/>
</dbReference>
<dbReference type="InParanoid" id="A0A2N3N9D6"/>
<evidence type="ECO:0000256" key="2">
    <source>
        <dbReference type="ARBA" id="ARBA00007066"/>
    </source>
</evidence>
<dbReference type="PANTHER" id="PTHR46041">
    <property type="entry name" value="MITOCHONDRIAL INNER MEMBRANE PROTEASE SUBUNIT 2"/>
    <property type="match status" value="1"/>
</dbReference>
<evidence type="ECO:0000256" key="12">
    <source>
        <dbReference type="SAM" id="Phobius"/>
    </source>
</evidence>
<dbReference type="AlphaFoldDB" id="A0A2N3N9D6"/>
<dbReference type="CDD" id="cd06530">
    <property type="entry name" value="S26_SPase_I"/>
    <property type="match status" value="1"/>
</dbReference>
<dbReference type="InterPro" id="IPR037730">
    <property type="entry name" value="IMP2"/>
</dbReference>
<dbReference type="PANTHER" id="PTHR46041:SF2">
    <property type="entry name" value="MITOCHONDRIAL INNER MEMBRANE PROTEASE SUBUNIT 2"/>
    <property type="match status" value="1"/>
</dbReference>
<evidence type="ECO:0000256" key="4">
    <source>
        <dbReference type="ARBA" id="ARBA00022670"/>
    </source>
</evidence>
<feature type="active site" evidence="11">
    <location>
        <position position="97"/>
    </location>
</feature>
<evidence type="ECO:0000256" key="1">
    <source>
        <dbReference type="ARBA" id="ARBA00004434"/>
    </source>
</evidence>
<dbReference type="PRINTS" id="PR00727">
    <property type="entry name" value="LEADERPTASE"/>
</dbReference>
<comment type="similarity">
    <text evidence="2">Belongs to the peptidase S26 family. IMP2 subfamily.</text>
</comment>
<evidence type="ECO:0000256" key="10">
    <source>
        <dbReference type="ARBA" id="ARBA00023136"/>
    </source>
</evidence>
<keyword evidence="9" id="KW-0496">Mitochondrion</keyword>
<dbReference type="Proteomes" id="UP000233524">
    <property type="component" value="Unassembled WGS sequence"/>
</dbReference>
<evidence type="ECO:0000256" key="6">
    <source>
        <dbReference type="ARBA" id="ARBA00022792"/>
    </source>
</evidence>
<evidence type="ECO:0000256" key="11">
    <source>
        <dbReference type="PIRSR" id="PIRSR600223-1"/>
    </source>
</evidence>
<keyword evidence="15" id="KW-1185">Reference proteome</keyword>
<sequence>MAASSAWRSRGPFFWDFSRRLVSWATWVPVAICFNTFVAEVTFIKGGSMYPFLNEDRDSTLRSDVALNWKLYPHLGLARGMIVTFKSPLDPAKTAVKRIVGLEGDLVWSRHSGHYDAIRVPKGHIWVEGDAGNDKDSLDSNTYGPISYAPAAKCHSGTDQSAATVDSGRRRAGDNFFPSASARTFKVISTASHQQVDPDLLTATPQLTTGHQPGC</sequence>
<evidence type="ECO:0000256" key="8">
    <source>
        <dbReference type="ARBA" id="ARBA00022989"/>
    </source>
</evidence>
<comment type="subcellular location">
    <subcellularLocation>
        <location evidence="1">Mitochondrion inner membrane</location>
        <topology evidence="1">Single-pass membrane protein</topology>
    </subcellularLocation>
</comment>
<proteinExistence type="inferred from homology"/>
<evidence type="ECO:0000313" key="14">
    <source>
        <dbReference type="EMBL" id="PKS09045.1"/>
    </source>
</evidence>
<evidence type="ECO:0000256" key="7">
    <source>
        <dbReference type="ARBA" id="ARBA00022801"/>
    </source>
</evidence>
<evidence type="ECO:0000313" key="15">
    <source>
        <dbReference type="Proteomes" id="UP000233524"/>
    </source>
</evidence>
<keyword evidence="6" id="KW-0999">Mitochondrion inner membrane</keyword>
<dbReference type="GO" id="GO:0006465">
    <property type="term" value="P:signal peptide processing"/>
    <property type="evidence" value="ECO:0007669"/>
    <property type="project" value="InterPro"/>
</dbReference>
<evidence type="ECO:0000256" key="3">
    <source>
        <dbReference type="ARBA" id="ARBA00013650"/>
    </source>
</evidence>
<dbReference type="VEuPathDB" id="FungiDB:jhhlp_003658"/>
<organism evidence="14 15">
    <name type="scientific">Lomentospora prolificans</name>
    <dbReference type="NCBI Taxonomy" id="41688"/>
    <lineage>
        <taxon>Eukaryota</taxon>
        <taxon>Fungi</taxon>
        <taxon>Dikarya</taxon>
        <taxon>Ascomycota</taxon>
        <taxon>Pezizomycotina</taxon>
        <taxon>Sordariomycetes</taxon>
        <taxon>Hypocreomycetidae</taxon>
        <taxon>Microascales</taxon>
        <taxon>Microascaceae</taxon>
        <taxon>Lomentospora</taxon>
    </lineage>
</organism>
<feature type="domain" description="Peptidase S26" evidence="13">
    <location>
        <begin position="23"/>
        <end position="110"/>
    </location>
</feature>
<reference evidence="14 15" key="1">
    <citation type="journal article" date="2017" name="G3 (Bethesda)">
        <title>First Draft Genome Sequence of the Pathogenic Fungus Lomentospora prolificans (Formerly Scedosporium prolificans).</title>
        <authorList>
            <person name="Luo R."/>
            <person name="Zimin A."/>
            <person name="Workman R."/>
            <person name="Fan Y."/>
            <person name="Pertea G."/>
            <person name="Grossman N."/>
            <person name="Wear M.P."/>
            <person name="Jia B."/>
            <person name="Miller H."/>
            <person name="Casadevall A."/>
            <person name="Timp W."/>
            <person name="Zhang S.X."/>
            <person name="Salzberg S.L."/>
        </authorList>
    </citation>
    <scope>NUCLEOTIDE SEQUENCE [LARGE SCALE GENOMIC DNA]</scope>
    <source>
        <strain evidence="14 15">JHH-5317</strain>
    </source>
</reference>
<evidence type="ECO:0000259" key="13">
    <source>
        <dbReference type="Pfam" id="PF10502"/>
    </source>
</evidence>
<dbReference type="InterPro" id="IPR036286">
    <property type="entry name" value="LexA/Signal_pep-like_sf"/>
</dbReference>
<feature type="transmembrane region" description="Helical" evidence="12">
    <location>
        <begin position="21"/>
        <end position="44"/>
    </location>
</feature>
<keyword evidence="8 12" id="KW-1133">Transmembrane helix</keyword>
<dbReference type="Gene3D" id="2.10.109.10">
    <property type="entry name" value="Umud Fragment, subunit A"/>
    <property type="match status" value="1"/>
</dbReference>
<gene>
    <name evidence="14" type="ORF">jhhlp_003658</name>
</gene>
<dbReference type="GO" id="GO:0006627">
    <property type="term" value="P:protein processing involved in protein targeting to mitochondrion"/>
    <property type="evidence" value="ECO:0007669"/>
    <property type="project" value="InterPro"/>
</dbReference>
<keyword evidence="4" id="KW-0645">Protease</keyword>
<dbReference type="STRING" id="41688.A0A2N3N9D6"/>
<feature type="active site" evidence="11">
    <location>
        <position position="48"/>
    </location>
</feature>
<evidence type="ECO:0000256" key="5">
    <source>
        <dbReference type="ARBA" id="ARBA00022692"/>
    </source>
</evidence>
<accession>A0A2N3N9D6</accession>
<protein>
    <recommendedName>
        <fullName evidence="3">Mitochondrial inner membrane protease subunit 2</fullName>
    </recommendedName>
</protein>
<comment type="caution">
    <text evidence="14">The sequence shown here is derived from an EMBL/GenBank/DDBJ whole genome shotgun (WGS) entry which is preliminary data.</text>
</comment>
<evidence type="ECO:0000256" key="9">
    <source>
        <dbReference type="ARBA" id="ARBA00023128"/>
    </source>
</evidence>
<dbReference type="GO" id="GO:0042720">
    <property type="term" value="C:mitochondrial inner membrane peptidase complex"/>
    <property type="evidence" value="ECO:0007669"/>
    <property type="project" value="InterPro"/>
</dbReference>
<dbReference type="GO" id="GO:0004252">
    <property type="term" value="F:serine-type endopeptidase activity"/>
    <property type="evidence" value="ECO:0007669"/>
    <property type="project" value="InterPro"/>
</dbReference>
<name>A0A2N3N9D6_9PEZI</name>
<dbReference type="OrthoDB" id="9996127at2759"/>
<keyword evidence="10 12" id="KW-0472">Membrane</keyword>
<keyword evidence="5 12" id="KW-0812">Transmembrane</keyword>
<dbReference type="InterPro" id="IPR019533">
    <property type="entry name" value="Peptidase_S26"/>
</dbReference>